<dbReference type="SUPFAM" id="SSF56300">
    <property type="entry name" value="Metallo-dependent phosphatases"/>
    <property type="match status" value="1"/>
</dbReference>
<protein>
    <submittedName>
        <fullName evidence="2">Metallo-dependent phosphatase-like protein</fullName>
    </submittedName>
</protein>
<dbReference type="OrthoDB" id="5976022at2759"/>
<dbReference type="PANTHER" id="PTHR46546">
    <property type="entry name" value="SHEWANELLA-LIKE PROTEIN PHOSPHATASE 1"/>
    <property type="match status" value="1"/>
</dbReference>
<keyword evidence="3" id="KW-1185">Reference proteome</keyword>
<dbReference type="Pfam" id="PF00149">
    <property type="entry name" value="Metallophos"/>
    <property type="match status" value="1"/>
</dbReference>
<dbReference type="InterPro" id="IPR029052">
    <property type="entry name" value="Metallo-depent_PP-like"/>
</dbReference>
<reference evidence="3" key="1">
    <citation type="journal article" date="2018" name="Nat. Microbiol.">
        <title>Leveraging single-cell genomics to expand the fungal tree of life.</title>
        <authorList>
            <person name="Ahrendt S.R."/>
            <person name="Quandt C.A."/>
            <person name="Ciobanu D."/>
            <person name="Clum A."/>
            <person name="Salamov A."/>
            <person name="Andreopoulos B."/>
            <person name="Cheng J.F."/>
            <person name="Woyke T."/>
            <person name="Pelin A."/>
            <person name="Henrissat B."/>
            <person name="Reynolds N.K."/>
            <person name="Benny G.L."/>
            <person name="Smith M.E."/>
            <person name="James T.Y."/>
            <person name="Grigoriev I.V."/>
        </authorList>
    </citation>
    <scope>NUCLEOTIDE SEQUENCE [LARGE SCALE GENOMIC DNA]</scope>
    <source>
        <strain evidence="3">Benny S71-1</strain>
    </source>
</reference>
<gene>
    <name evidence="2" type="ORF">SYNPS1DRAFT_25663</name>
</gene>
<organism evidence="2 3">
    <name type="scientific">Syncephalis pseudoplumigaleata</name>
    <dbReference type="NCBI Taxonomy" id="1712513"/>
    <lineage>
        <taxon>Eukaryota</taxon>
        <taxon>Fungi</taxon>
        <taxon>Fungi incertae sedis</taxon>
        <taxon>Zoopagomycota</taxon>
        <taxon>Zoopagomycotina</taxon>
        <taxon>Zoopagomycetes</taxon>
        <taxon>Zoopagales</taxon>
        <taxon>Piptocephalidaceae</taxon>
        <taxon>Syncephalis</taxon>
    </lineage>
</organism>
<evidence type="ECO:0000259" key="1">
    <source>
        <dbReference type="Pfam" id="PF00149"/>
    </source>
</evidence>
<dbReference type="Proteomes" id="UP000278143">
    <property type="component" value="Unassembled WGS sequence"/>
</dbReference>
<sequence>MKAGMLQGNCGNMPMPVCALRTTPAIWDHLAKVNLDVNDVPSPLSMWDIGYKYAYDSPPILLHKGVRHVPAHLLSPKQPPMGATHIIQDKEGIKWHIGDDGGIRRGNVDLFTVDCQPAIRNIFPSMWHDREHASFARASVLAKRPIVVIGDIHGDFKQMRASMRVAGLIGKLRRWKAKNTVFVQMVIQLLGNHEIMNVAHNYHYVHPHDELQDKGRTKEFAAAGSLGKRLYRLPLVYRVGNILFAHGGISSDMPMKPLYQINRESDSALTKIDGRRADLEHDTESVIGINGPAFFRDYSSGSNEQKIAKGVGEVLAYYGVERMIVGHHPQQSGKFKFRCGGRYIITDISISRYMPLMGGHTGALKISSDGKVSELYG</sequence>
<dbReference type="Gene3D" id="3.60.21.10">
    <property type="match status" value="1"/>
</dbReference>
<dbReference type="AlphaFoldDB" id="A0A4P9YS77"/>
<name>A0A4P9YS77_9FUNG</name>
<accession>A0A4P9YS77</accession>
<dbReference type="InterPro" id="IPR004843">
    <property type="entry name" value="Calcineurin-like_PHP"/>
</dbReference>
<evidence type="ECO:0000313" key="2">
    <source>
        <dbReference type="EMBL" id="RKP22555.1"/>
    </source>
</evidence>
<evidence type="ECO:0000313" key="3">
    <source>
        <dbReference type="Proteomes" id="UP000278143"/>
    </source>
</evidence>
<dbReference type="PANTHER" id="PTHR46546:SF4">
    <property type="entry name" value="SHEWANELLA-LIKE PROTEIN PHOSPHATASE 1"/>
    <property type="match status" value="1"/>
</dbReference>
<feature type="domain" description="Calcineurin-like phosphoesterase" evidence="1">
    <location>
        <begin position="184"/>
        <end position="329"/>
    </location>
</feature>
<proteinExistence type="predicted"/>
<dbReference type="EMBL" id="KZ991959">
    <property type="protein sequence ID" value="RKP22555.1"/>
    <property type="molecule type" value="Genomic_DNA"/>
</dbReference>